<name>A0A9D1SRL5_9CLOT</name>
<reference evidence="1" key="2">
    <citation type="journal article" date="2021" name="PeerJ">
        <title>Extensive microbial diversity within the chicken gut microbiome revealed by metagenomics and culture.</title>
        <authorList>
            <person name="Gilroy R."/>
            <person name="Ravi A."/>
            <person name="Getino M."/>
            <person name="Pursley I."/>
            <person name="Horton D.L."/>
            <person name="Alikhan N.F."/>
            <person name="Baker D."/>
            <person name="Gharbi K."/>
            <person name="Hall N."/>
            <person name="Watson M."/>
            <person name="Adriaenssens E.M."/>
            <person name="Foster-Nyarko E."/>
            <person name="Jarju S."/>
            <person name="Secka A."/>
            <person name="Antonio M."/>
            <person name="Oren A."/>
            <person name="Chaudhuri R.R."/>
            <person name="La Ragione R."/>
            <person name="Hildebrand F."/>
            <person name="Pallen M.J."/>
        </authorList>
    </citation>
    <scope>NUCLEOTIDE SEQUENCE</scope>
    <source>
        <strain evidence="1">CHK154-7741</strain>
    </source>
</reference>
<comment type="caution">
    <text evidence="1">The sequence shown here is derived from an EMBL/GenBank/DDBJ whole genome shotgun (WGS) entry which is preliminary data.</text>
</comment>
<reference evidence="1" key="1">
    <citation type="submission" date="2020-10" db="EMBL/GenBank/DDBJ databases">
        <authorList>
            <person name="Gilroy R."/>
        </authorList>
    </citation>
    <scope>NUCLEOTIDE SEQUENCE</scope>
    <source>
        <strain evidence="1">CHK154-7741</strain>
    </source>
</reference>
<accession>A0A9D1SRL5</accession>
<protein>
    <submittedName>
        <fullName evidence="1">Uncharacterized protein</fullName>
    </submittedName>
</protein>
<proteinExistence type="predicted"/>
<sequence>MANASYAAKQKDLPIDKSAKNVDIVYIHGAYETRDAFNESVQNVHDDMIEQIQNDELMHKRLLDNGKKRIGEEPVIFFWADKTEENLKTLDKALSYVKNVGSKIAQFGRETLSHTLHDAIWISKPVNSTPLLNNLNETVKQENAKGNQVILYGYSAGSLLASQYLTQKMPIINISDIVKNDDSTYVGRYFAHQSKKHQFKPTCMDALKESKILFYTDNDEFVTNPDISYLKRELPLLDEYTDKYCSPKGAVEGFVVFGTPMTTFDSSASQQGTSTNALFQLAMKYIVENDIFFIVLNYENDFIGMPLAGKPRFEDLQKSDFLKDTLPNGGFLYDASGVKCRTSIISSHMAYWSNGKRFAKNIVKSYNDGYKFFYSNKSNQDL</sequence>
<dbReference type="AlphaFoldDB" id="A0A9D1SRL5"/>
<evidence type="ECO:0000313" key="2">
    <source>
        <dbReference type="Proteomes" id="UP000886748"/>
    </source>
</evidence>
<evidence type="ECO:0000313" key="1">
    <source>
        <dbReference type="EMBL" id="HIU92604.1"/>
    </source>
</evidence>
<organism evidence="1 2">
    <name type="scientific">Candidatus Limenecus avicola</name>
    <dbReference type="NCBI Taxonomy" id="2840847"/>
    <lineage>
        <taxon>Bacteria</taxon>
        <taxon>Bacillati</taxon>
        <taxon>Bacillota</taxon>
        <taxon>Clostridia</taxon>
        <taxon>Eubacteriales</taxon>
        <taxon>Clostridiaceae</taxon>
        <taxon>Clostridiaceae incertae sedis</taxon>
        <taxon>Candidatus Limenecus</taxon>
    </lineage>
</organism>
<dbReference type="EMBL" id="DVOD01000043">
    <property type="protein sequence ID" value="HIU92604.1"/>
    <property type="molecule type" value="Genomic_DNA"/>
</dbReference>
<dbReference type="Proteomes" id="UP000886748">
    <property type="component" value="Unassembled WGS sequence"/>
</dbReference>
<gene>
    <name evidence="1" type="ORF">IAD26_05655</name>
</gene>